<dbReference type="AlphaFoldDB" id="A0A412WRT3"/>
<dbReference type="NCBIfam" id="TIGR00544">
    <property type="entry name" value="lgt"/>
    <property type="match status" value="1"/>
</dbReference>
<comment type="catalytic activity">
    <reaction evidence="7">
        <text>L-cysteinyl-[prolipoprotein] + a 1,2-diacyl-sn-glycero-3-phospho-(1'-sn-glycerol) = an S-1,2-diacyl-sn-glyceryl-L-cysteinyl-[prolipoprotein] + sn-glycerol 1-phosphate + H(+)</text>
        <dbReference type="Rhea" id="RHEA:56712"/>
        <dbReference type="Rhea" id="RHEA-COMP:14679"/>
        <dbReference type="Rhea" id="RHEA-COMP:14680"/>
        <dbReference type="ChEBI" id="CHEBI:15378"/>
        <dbReference type="ChEBI" id="CHEBI:29950"/>
        <dbReference type="ChEBI" id="CHEBI:57685"/>
        <dbReference type="ChEBI" id="CHEBI:64716"/>
        <dbReference type="ChEBI" id="CHEBI:140658"/>
        <dbReference type="EC" id="2.5.1.145"/>
    </reaction>
</comment>
<dbReference type="PANTHER" id="PTHR30589">
    <property type="entry name" value="PROLIPOPROTEIN DIACYLGLYCERYL TRANSFERASE"/>
    <property type="match status" value="1"/>
</dbReference>
<comment type="subcellular location">
    <subcellularLocation>
        <location evidence="7">Cell membrane</location>
        <topology evidence="7">Multi-pass membrane protein</topology>
    </subcellularLocation>
</comment>
<feature type="transmembrane region" description="Helical" evidence="7">
    <location>
        <begin position="20"/>
        <end position="37"/>
    </location>
</feature>
<comment type="similarity">
    <text evidence="1 7">Belongs to the Lgt family.</text>
</comment>
<keyword evidence="6 7" id="KW-0472">Membrane</keyword>
<dbReference type="GO" id="GO:0005886">
    <property type="term" value="C:plasma membrane"/>
    <property type="evidence" value="ECO:0007669"/>
    <property type="project" value="UniProtKB-SubCell"/>
</dbReference>
<dbReference type="Proteomes" id="UP001212263">
    <property type="component" value="Unassembled WGS sequence"/>
</dbReference>
<gene>
    <name evidence="7 10" type="primary">lgt</name>
    <name evidence="10" type="ORF">DWW24_03350</name>
    <name evidence="9" type="ORF">DWW57_08695</name>
    <name evidence="8" type="ORF">PN645_16990</name>
</gene>
<evidence type="ECO:0000256" key="3">
    <source>
        <dbReference type="ARBA" id="ARBA00022679"/>
    </source>
</evidence>
<keyword evidence="2 7" id="KW-1003">Cell membrane</keyword>
<dbReference type="GeneID" id="61273714"/>
<feature type="transmembrane region" description="Helical" evidence="7">
    <location>
        <begin position="57"/>
        <end position="82"/>
    </location>
</feature>
<evidence type="ECO:0000256" key="6">
    <source>
        <dbReference type="ARBA" id="ARBA00023136"/>
    </source>
</evidence>
<dbReference type="Proteomes" id="UP000284243">
    <property type="component" value="Unassembled WGS sequence"/>
</dbReference>
<evidence type="ECO:0000313" key="10">
    <source>
        <dbReference type="EMBL" id="RGV29916.1"/>
    </source>
</evidence>
<dbReference type="EMBL" id="JAQMRD010000029">
    <property type="protein sequence ID" value="MDB9224680.1"/>
    <property type="molecule type" value="Genomic_DNA"/>
</dbReference>
<dbReference type="RefSeq" id="WP_013610802.1">
    <property type="nucleotide sequence ID" value="NZ_BAABYK010000001.1"/>
</dbReference>
<dbReference type="EMBL" id="QRYW01000005">
    <property type="protein sequence ID" value="RGV29916.1"/>
    <property type="molecule type" value="Genomic_DNA"/>
</dbReference>
<dbReference type="EC" id="2.5.1.145" evidence="7"/>
<evidence type="ECO:0000313" key="8">
    <source>
        <dbReference type="EMBL" id="MDB9224680.1"/>
    </source>
</evidence>
<dbReference type="OMA" id="FRGMAIH"/>
<dbReference type="EMBL" id="QRYC01000009">
    <property type="protein sequence ID" value="RGU56614.1"/>
    <property type="molecule type" value="Genomic_DNA"/>
</dbReference>
<organism evidence="10 11">
    <name type="scientific">Odoribacter splanchnicus</name>
    <dbReference type="NCBI Taxonomy" id="28118"/>
    <lineage>
        <taxon>Bacteria</taxon>
        <taxon>Pseudomonadati</taxon>
        <taxon>Bacteroidota</taxon>
        <taxon>Bacteroidia</taxon>
        <taxon>Bacteroidales</taxon>
        <taxon>Odoribacteraceae</taxon>
        <taxon>Odoribacter</taxon>
    </lineage>
</organism>
<sequence>MLSLFINWDISPEIFNLGGISIRYYGLLFAVAFILGYKVEEKMFKSEGLPMAWLDKLWLYVAIATIVGARLGHCIFYDWAYYSQHPLEMILPVRFSPEFKFTGYQGLASHGAAIGIIAGLWYYSRKVSKKSIFWILDRAVIPIALAGFFIRTGNLMNSEIVGLPTNMPWGFRFMNSDLPNPELPRHPAQLYEAICYLFSFFVLMYLYWRTNVKKKMGFIFGAFLILIFSARFIIEFVKEVQEPWEAGMALNMGQILSIPFILAGIFMLWYSKKLPDEGEKKGKKGKG</sequence>
<evidence type="ECO:0000256" key="2">
    <source>
        <dbReference type="ARBA" id="ARBA00022475"/>
    </source>
</evidence>
<evidence type="ECO:0000313" key="9">
    <source>
        <dbReference type="EMBL" id="RGU56614.1"/>
    </source>
</evidence>
<feature type="transmembrane region" description="Helical" evidence="7">
    <location>
        <begin position="188"/>
        <end position="208"/>
    </location>
</feature>
<dbReference type="HAMAP" id="MF_01147">
    <property type="entry name" value="Lgt"/>
    <property type="match status" value="1"/>
</dbReference>
<evidence type="ECO:0000256" key="5">
    <source>
        <dbReference type="ARBA" id="ARBA00022989"/>
    </source>
</evidence>
<dbReference type="Pfam" id="PF01790">
    <property type="entry name" value="LGT"/>
    <property type="match status" value="1"/>
</dbReference>
<proteinExistence type="inferred from homology"/>
<dbReference type="UniPathway" id="UPA00664"/>
<dbReference type="Proteomes" id="UP000283426">
    <property type="component" value="Unassembled WGS sequence"/>
</dbReference>
<protein>
    <recommendedName>
        <fullName evidence="7">Phosphatidylglycerol--prolipoprotein diacylglyceryl transferase</fullName>
        <ecNumber evidence="7">2.5.1.145</ecNumber>
    </recommendedName>
</protein>
<feature type="transmembrane region" description="Helical" evidence="7">
    <location>
        <begin position="102"/>
        <end position="123"/>
    </location>
</feature>
<comment type="function">
    <text evidence="7">Catalyzes the transfer of the diacylglyceryl group from phosphatidylglycerol to the sulfhydryl group of the N-terminal cysteine of a prolipoprotein, the first step in the formation of mature lipoproteins.</text>
</comment>
<evidence type="ECO:0000256" key="1">
    <source>
        <dbReference type="ARBA" id="ARBA00007150"/>
    </source>
</evidence>
<keyword evidence="3 7" id="KW-0808">Transferase</keyword>
<name>A0A412WRT3_9BACT</name>
<feature type="transmembrane region" description="Helical" evidence="7">
    <location>
        <begin position="254"/>
        <end position="271"/>
    </location>
</feature>
<dbReference type="InterPro" id="IPR001640">
    <property type="entry name" value="Lgt"/>
</dbReference>
<comment type="pathway">
    <text evidence="7">Protein modification; lipoprotein biosynthesis (diacylglyceryl transfer).</text>
</comment>
<dbReference type="PANTHER" id="PTHR30589:SF0">
    <property type="entry name" value="PHOSPHATIDYLGLYCEROL--PROLIPOPROTEIN DIACYLGLYCERYL TRANSFERASE"/>
    <property type="match status" value="1"/>
</dbReference>
<keyword evidence="4 7" id="KW-0812">Transmembrane</keyword>
<dbReference type="GO" id="GO:0008961">
    <property type="term" value="F:phosphatidylglycerol-prolipoprotein diacylglyceryl transferase activity"/>
    <property type="evidence" value="ECO:0007669"/>
    <property type="project" value="UniProtKB-UniRule"/>
</dbReference>
<feature type="binding site" evidence="7">
    <location>
        <position position="151"/>
    </location>
    <ligand>
        <name>a 1,2-diacyl-sn-glycero-3-phospho-(1'-sn-glycerol)</name>
        <dbReference type="ChEBI" id="CHEBI:64716"/>
    </ligand>
</feature>
<feature type="transmembrane region" description="Helical" evidence="7">
    <location>
        <begin position="215"/>
        <end position="234"/>
    </location>
</feature>
<keyword evidence="10" id="KW-0449">Lipoprotein</keyword>
<comment type="caution">
    <text evidence="10">The sequence shown here is derived from an EMBL/GenBank/DDBJ whole genome shotgun (WGS) entry which is preliminary data.</text>
</comment>
<reference evidence="11 12" key="1">
    <citation type="submission" date="2018-08" db="EMBL/GenBank/DDBJ databases">
        <title>A genome reference for cultivated species of the human gut microbiota.</title>
        <authorList>
            <person name="Zou Y."/>
            <person name="Xue W."/>
            <person name="Luo G."/>
        </authorList>
    </citation>
    <scope>NUCLEOTIDE SEQUENCE [LARGE SCALE GENOMIC DNA]</scope>
    <source>
        <strain evidence="10 11">AF14-6AC</strain>
        <strain evidence="9 12">AF16-14</strain>
    </source>
</reference>
<reference evidence="8" key="2">
    <citation type="submission" date="2023-01" db="EMBL/GenBank/DDBJ databases">
        <title>Human gut microbiome strain richness.</title>
        <authorList>
            <person name="Chen-Liaw A."/>
        </authorList>
    </citation>
    <scope>NUCLEOTIDE SEQUENCE</scope>
    <source>
        <strain evidence="8">RTP21484st1_B7_RTP21484_190118</strain>
    </source>
</reference>
<evidence type="ECO:0000313" key="11">
    <source>
        <dbReference type="Proteomes" id="UP000283426"/>
    </source>
</evidence>
<feature type="transmembrane region" description="Helical" evidence="7">
    <location>
        <begin position="132"/>
        <end position="150"/>
    </location>
</feature>
<dbReference type="GO" id="GO:0042158">
    <property type="term" value="P:lipoprotein biosynthetic process"/>
    <property type="evidence" value="ECO:0007669"/>
    <property type="project" value="UniProtKB-UniRule"/>
</dbReference>
<evidence type="ECO:0000256" key="7">
    <source>
        <dbReference type="HAMAP-Rule" id="MF_01147"/>
    </source>
</evidence>
<evidence type="ECO:0000313" key="12">
    <source>
        <dbReference type="Proteomes" id="UP000284243"/>
    </source>
</evidence>
<accession>A0A412WRT3</accession>
<keyword evidence="5 7" id="KW-1133">Transmembrane helix</keyword>
<evidence type="ECO:0000256" key="4">
    <source>
        <dbReference type="ARBA" id="ARBA00022692"/>
    </source>
</evidence>